<comment type="similarity">
    <text evidence="11">Belongs to the glycosyl hydrolase family 6.</text>
</comment>
<keyword evidence="6 11" id="KW-0326">Glycosidase</keyword>
<dbReference type="InterPro" id="IPR036434">
    <property type="entry name" value="Beta_cellobiohydrolase_sf"/>
</dbReference>
<feature type="binding site" evidence="9">
    <location>
        <position position="203"/>
    </location>
    <ligand>
        <name>substrate</name>
    </ligand>
</feature>
<dbReference type="SUPFAM" id="SSF51989">
    <property type="entry name" value="Glycosyl hydrolases family 6, cellulases"/>
    <property type="match status" value="1"/>
</dbReference>
<dbReference type="InterPro" id="IPR001524">
    <property type="entry name" value="Glyco_hydro_6_CS"/>
</dbReference>
<dbReference type="Proteomes" id="UP000540656">
    <property type="component" value="Unassembled WGS sequence"/>
</dbReference>
<evidence type="ECO:0000256" key="7">
    <source>
        <dbReference type="ARBA" id="ARBA00023326"/>
    </source>
</evidence>
<feature type="transmembrane region" description="Helical" evidence="12">
    <location>
        <begin position="12"/>
        <end position="34"/>
    </location>
</feature>
<keyword evidence="12" id="KW-1133">Transmembrane helix</keyword>
<evidence type="ECO:0000256" key="5">
    <source>
        <dbReference type="ARBA" id="ARBA00023277"/>
    </source>
</evidence>
<dbReference type="PROSITE" id="PS00656">
    <property type="entry name" value="GLYCOSYL_HYDROL_F6_2"/>
    <property type="match status" value="1"/>
</dbReference>
<keyword evidence="14" id="KW-1185">Reference proteome</keyword>
<evidence type="ECO:0000313" key="13">
    <source>
        <dbReference type="EMBL" id="NYG60388.1"/>
    </source>
</evidence>
<feature type="binding site" evidence="9">
    <location>
        <position position="295"/>
    </location>
    <ligand>
        <name>substrate</name>
    </ligand>
</feature>
<evidence type="ECO:0000313" key="14">
    <source>
        <dbReference type="Proteomes" id="UP000540656"/>
    </source>
</evidence>
<protein>
    <recommendedName>
        <fullName evidence="11">Glucanase</fullName>
        <ecNumber evidence="11">3.2.1.-</ecNumber>
    </recommendedName>
</protein>
<dbReference type="InterPro" id="IPR016288">
    <property type="entry name" value="Beta_cellobiohydrolase"/>
</dbReference>
<feature type="active site" description="Proton donor" evidence="8 10">
    <location>
        <position position="162"/>
    </location>
</feature>
<sequence>MRTDWRRRRPGLLLVVTSFLALALIVGTVLFLHARSQAPGQADNPFALRSVYVDPAAKVSVAAQGAAGNEGELLRRLAAVPTGIWLTPEEQPAGQVGSRVKGVAEAAHERKEVAVFVVYGITQRDCTAGESSGGLPAGEYAEWVREIASAAGPWTVAILEPDALASAQECDLVEQRVQALSEAVEELREADVTTYIDAGHSNWTEPVEMADLLDRVGVESVRGFATNTSAFGTNAEEVAYARQVASHLDGAHFVVDSSRNGAGGNGEWCNPQGRAVGTKPGYVDDGGLDAYLWIKPPGESDGECNGGPAAGAWSTDLALDLVRNAEW</sequence>
<evidence type="ECO:0000256" key="11">
    <source>
        <dbReference type="RuleBase" id="RU361186"/>
    </source>
</evidence>
<evidence type="ECO:0000256" key="12">
    <source>
        <dbReference type="SAM" id="Phobius"/>
    </source>
</evidence>
<dbReference type="Pfam" id="PF01341">
    <property type="entry name" value="Glyco_hydro_6"/>
    <property type="match status" value="1"/>
</dbReference>
<evidence type="ECO:0000256" key="2">
    <source>
        <dbReference type="ARBA" id="ARBA00022801"/>
    </source>
</evidence>
<dbReference type="PANTHER" id="PTHR34876">
    <property type="match status" value="1"/>
</dbReference>
<evidence type="ECO:0000256" key="10">
    <source>
        <dbReference type="PROSITE-ProRule" id="PRU10057"/>
    </source>
</evidence>
<dbReference type="AlphaFoldDB" id="A0A7Y9UQ80"/>
<keyword evidence="12" id="KW-0472">Membrane</keyword>
<keyword evidence="12" id="KW-0812">Transmembrane</keyword>
<dbReference type="Gene3D" id="3.20.20.40">
    <property type="entry name" value="1, 4-beta cellobiohydrolase"/>
    <property type="match status" value="1"/>
</dbReference>
<evidence type="ECO:0000256" key="3">
    <source>
        <dbReference type="ARBA" id="ARBA00023001"/>
    </source>
</evidence>
<evidence type="ECO:0000256" key="9">
    <source>
        <dbReference type="PIRSR" id="PIRSR001100-2"/>
    </source>
</evidence>
<comment type="caution">
    <text evidence="13">The sequence shown here is derived from an EMBL/GenBank/DDBJ whole genome shotgun (WGS) entry which is preliminary data.</text>
</comment>
<dbReference type="PRINTS" id="PR00733">
    <property type="entry name" value="GLHYDRLASE6"/>
</dbReference>
<dbReference type="EC" id="3.2.1.-" evidence="11"/>
<feature type="binding site" evidence="9">
    <location>
        <position position="85"/>
    </location>
    <ligand>
        <name>substrate</name>
    </ligand>
</feature>
<keyword evidence="4" id="KW-1015">Disulfide bond</keyword>
<dbReference type="RefSeq" id="WP_179503325.1">
    <property type="nucleotide sequence ID" value="NZ_JACCAA010000001.1"/>
</dbReference>
<feature type="binding site" evidence="9">
    <location>
        <position position="200"/>
    </location>
    <ligand>
        <name>substrate</name>
    </ligand>
</feature>
<proteinExistence type="inferred from homology"/>
<feature type="binding site" evidence="9">
    <location>
        <position position="268"/>
    </location>
    <ligand>
        <name>substrate</name>
    </ligand>
</feature>
<evidence type="ECO:0000256" key="6">
    <source>
        <dbReference type="ARBA" id="ARBA00023295"/>
    </source>
</evidence>
<keyword evidence="5 11" id="KW-0119">Carbohydrate metabolism</keyword>
<evidence type="ECO:0000256" key="4">
    <source>
        <dbReference type="ARBA" id="ARBA00023157"/>
    </source>
</evidence>
<name>A0A7Y9UQ80_9ACTN</name>
<dbReference type="EMBL" id="JACCAA010000001">
    <property type="protein sequence ID" value="NYG60388.1"/>
    <property type="molecule type" value="Genomic_DNA"/>
</dbReference>
<gene>
    <name evidence="13" type="ORF">BJ980_003311</name>
</gene>
<dbReference type="PIRSF" id="PIRSF001100">
    <property type="entry name" value="Beta_cellobiohydrolase"/>
    <property type="match status" value="1"/>
</dbReference>
<keyword evidence="2 11" id="KW-0378">Hydrolase</keyword>
<dbReference type="PANTHER" id="PTHR34876:SF4">
    <property type="entry name" value="1,4-BETA-D-GLUCAN CELLOBIOHYDROLASE C-RELATED"/>
    <property type="match status" value="1"/>
</dbReference>
<reference evidence="13 14" key="1">
    <citation type="submission" date="2020-07" db="EMBL/GenBank/DDBJ databases">
        <title>Sequencing the genomes of 1000 actinobacteria strains.</title>
        <authorList>
            <person name="Klenk H.-P."/>
        </authorList>
    </citation>
    <scope>NUCLEOTIDE SEQUENCE [LARGE SCALE GENOMIC DNA]</scope>
    <source>
        <strain evidence="13 14">DSM 23819</strain>
    </source>
</reference>
<dbReference type="GO" id="GO:0004553">
    <property type="term" value="F:hydrolase activity, hydrolyzing O-glycosyl compounds"/>
    <property type="evidence" value="ECO:0007669"/>
    <property type="project" value="InterPro"/>
</dbReference>
<keyword evidence="3 11" id="KW-0136">Cellulose degradation</keyword>
<accession>A0A7Y9UQ80</accession>
<feature type="active site" description="Proton acceptor" evidence="8">
    <location>
        <position position="301"/>
    </location>
</feature>
<evidence type="ECO:0000256" key="8">
    <source>
        <dbReference type="PIRSR" id="PIRSR001100-1"/>
    </source>
</evidence>
<evidence type="ECO:0000256" key="1">
    <source>
        <dbReference type="ARBA" id="ARBA00022729"/>
    </source>
</evidence>
<keyword evidence="7 11" id="KW-0624">Polysaccharide degradation</keyword>
<dbReference type="GO" id="GO:0030245">
    <property type="term" value="P:cellulose catabolic process"/>
    <property type="evidence" value="ECO:0007669"/>
    <property type="project" value="UniProtKB-KW"/>
</dbReference>
<organism evidence="13 14">
    <name type="scientific">Nocardioides daedukensis</name>
    <dbReference type="NCBI Taxonomy" id="634462"/>
    <lineage>
        <taxon>Bacteria</taxon>
        <taxon>Bacillati</taxon>
        <taxon>Actinomycetota</taxon>
        <taxon>Actinomycetes</taxon>
        <taxon>Propionibacteriales</taxon>
        <taxon>Nocardioidaceae</taxon>
        <taxon>Nocardioides</taxon>
    </lineage>
</organism>
<feature type="binding site" evidence="9">
    <location>
        <position position="299"/>
    </location>
    <ligand>
        <name>substrate</name>
    </ligand>
</feature>
<keyword evidence="1" id="KW-0732">Signal</keyword>